<dbReference type="AlphaFoldDB" id="A0AAD3DZ75"/>
<evidence type="ECO:0000313" key="2">
    <source>
        <dbReference type="EMBL" id="GFR50786.1"/>
    </source>
</evidence>
<protein>
    <submittedName>
        <fullName evidence="2">Uncharacterized protein</fullName>
    </submittedName>
</protein>
<feature type="compositionally biased region" description="Basic and acidic residues" evidence="1">
    <location>
        <begin position="10"/>
        <end position="20"/>
    </location>
</feature>
<proteinExistence type="predicted"/>
<reference evidence="2 3" key="1">
    <citation type="journal article" date="2021" name="Sci. Rep.">
        <title>Genome sequencing of the multicellular alga Astrephomene provides insights into convergent evolution of germ-soma differentiation.</title>
        <authorList>
            <person name="Yamashita S."/>
            <person name="Yamamoto K."/>
            <person name="Matsuzaki R."/>
            <person name="Suzuki S."/>
            <person name="Yamaguchi H."/>
            <person name="Hirooka S."/>
            <person name="Minakuchi Y."/>
            <person name="Miyagishima S."/>
            <person name="Kawachi M."/>
            <person name="Toyoda A."/>
            <person name="Nozaki H."/>
        </authorList>
    </citation>
    <scope>NUCLEOTIDE SEQUENCE [LARGE SCALE GENOMIC DNA]</scope>
    <source>
        <strain evidence="2 3">NIES-4017</strain>
    </source>
</reference>
<dbReference type="GO" id="GO:0005759">
    <property type="term" value="C:mitochondrial matrix"/>
    <property type="evidence" value="ECO:0007669"/>
    <property type="project" value="TreeGrafter"/>
</dbReference>
<feature type="compositionally biased region" description="Low complexity" evidence="1">
    <location>
        <begin position="44"/>
        <end position="61"/>
    </location>
</feature>
<feature type="region of interest" description="Disordered" evidence="1">
    <location>
        <begin position="1"/>
        <end position="61"/>
    </location>
</feature>
<dbReference type="PANTHER" id="PTHR21228:SF40">
    <property type="entry name" value="LD45607P"/>
    <property type="match status" value="1"/>
</dbReference>
<dbReference type="GO" id="GO:0035770">
    <property type="term" value="C:ribonucleoprotein granule"/>
    <property type="evidence" value="ECO:0007669"/>
    <property type="project" value="TreeGrafter"/>
</dbReference>
<evidence type="ECO:0000313" key="3">
    <source>
        <dbReference type="Proteomes" id="UP001054857"/>
    </source>
</evidence>
<organism evidence="2 3">
    <name type="scientific">Astrephomene gubernaculifera</name>
    <dbReference type="NCBI Taxonomy" id="47775"/>
    <lineage>
        <taxon>Eukaryota</taxon>
        <taxon>Viridiplantae</taxon>
        <taxon>Chlorophyta</taxon>
        <taxon>core chlorophytes</taxon>
        <taxon>Chlorophyceae</taxon>
        <taxon>CS clade</taxon>
        <taxon>Chlamydomonadales</taxon>
        <taxon>Astrephomenaceae</taxon>
        <taxon>Astrephomene</taxon>
    </lineage>
</organism>
<dbReference type="GO" id="GO:0003723">
    <property type="term" value="F:RNA binding"/>
    <property type="evidence" value="ECO:0007669"/>
    <property type="project" value="TreeGrafter"/>
</dbReference>
<dbReference type="GO" id="GO:0009507">
    <property type="term" value="C:chloroplast"/>
    <property type="evidence" value="ECO:0007669"/>
    <property type="project" value="GOC"/>
</dbReference>
<gene>
    <name evidence="2" type="ORF">Agub_g13051</name>
</gene>
<sequence length="454" mass="47273">EEVCMEGEEEGRWWEGRHNAEPAAAAASSSSSSSSRGIRSRGDAPMMPSSSTPPTYQPTSATSLVSERGLYVNWLDQAWIERLLAPSLDPQGPHLAAFEPRHVSGVLWALAKFDVRPRAELLATLCERAAQLARDAACYPYASSTSAVATQSTPGALHQAADPSSSSSSSSSSTSSAAAAATAEAAASSSPPPVGDADLKPQSLSLTLWALGRLGFYPHGSVMTSLLAACEADMRATLVRDAQVRQQPYGNGYRCRAIDVAHRLWALAALGYHPGEEWLDLATWTFLTRGSVEEVSGQSCSMVIWALATLRLHHQPQPQHQTQPQQLQEGDTPAAAATHGSGRPMAAVPQAEAAPAASAATAAPTVPMAQVDAPGEEGDSSCHMAIQSSAPAAGAGAAAASAASAAGAAPTSLDPHLLLGLLEGCLERMSPQHLATVLWGLERLGVRPSEAWLQ</sequence>
<evidence type="ECO:0000256" key="1">
    <source>
        <dbReference type="SAM" id="MobiDB-lite"/>
    </source>
</evidence>
<dbReference type="GO" id="GO:1901259">
    <property type="term" value="P:chloroplast rRNA processing"/>
    <property type="evidence" value="ECO:0007669"/>
    <property type="project" value="TreeGrafter"/>
</dbReference>
<dbReference type="Proteomes" id="UP001054857">
    <property type="component" value="Unassembled WGS sequence"/>
</dbReference>
<dbReference type="InterPro" id="IPR050870">
    <property type="entry name" value="FAST_kinase"/>
</dbReference>
<feature type="compositionally biased region" description="Low complexity" evidence="1">
    <location>
        <begin position="160"/>
        <end position="175"/>
    </location>
</feature>
<accession>A0AAD3DZ75</accession>
<dbReference type="PANTHER" id="PTHR21228">
    <property type="entry name" value="FAST LEU-RICH DOMAIN-CONTAINING"/>
    <property type="match status" value="1"/>
</dbReference>
<feature type="compositionally biased region" description="Low complexity" evidence="1">
    <location>
        <begin position="315"/>
        <end position="328"/>
    </location>
</feature>
<dbReference type="GO" id="GO:0044528">
    <property type="term" value="P:regulation of mitochondrial mRNA stability"/>
    <property type="evidence" value="ECO:0007669"/>
    <property type="project" value="TreeGrafter"/>
</dbReference>
<feature type="region of interest" description="Disordered" evidence="1">
    <location>
        <begin position="153"/>
        <end position="175"/>
    </location>
</feature>
<feature type="non-terminal residue" evidence="2">
    <location>
        <position position="454"/>
    </location>
</feature>
<dbReference type="EMBL" id="BMAR01000041">
    <property type="protein sequence ID" value="GFR50786.1"/>
    <property type="molecule type" value="Genomic_DNA"/>
</dbReference>
<comment type="caution">
    <text evidence="2">The sequence shown here is derived from an EMBL/GenBank/DDBJ whole genome shotgun (WGS) entry which is preliminary data.</text>
</comment>
<feature type="compositionally biased region" description="Low complexity" evidence="1">
    <location>
        <begin position="344"/>
        <end position="361"/>
    </location>
</feature>
<dbReference type="GO" id="GO:0000963">
    <property type="term" value="P:mitochondrial RNA processing"/>
    <property type="evidence" value="ECO:0007669"/>
    <property type="project" value="TreeGrafter"/>
</dbReference>
<feature type="non-terminal residue" evidence="2">
    <location>
        <position position="1"/>
    </location>
</feature>
<feature type="compositionally biased region" description="Low complexity" evidence="1">
    <location>
        <begin position="23"/>
        <end position="35"/>
    </location>
</feature>
<keyword evidence="3" id="KW-1185">Reference proteome</keyword>
<feature type="region of interest" description="Disordered" evidence="1">
    <location>
        <begin position="315"/>
        <end position="361"/>
    </location>
</feature>
<name>A0AAD3DZ75_9CHLO</name>